<dbReference type="InterPro" id="IPR027417">
    <property type="entry name" value="P-loop_NTPase"/>
</dbReference>
<dbReference type="FunFam" id="3.40.50.10810:FF:000054">
    <property type="entry name" value="Helicase, Snf2 family"/>
    <property type="match status" value="1"/>
</dbReference>
<dbReference type="Pfam" id="PF00176">
    <property type="entry name" value="SNF2-rel_dom"/>
    <property type="match status" value="1"/>
</dbReference>
<dbReference type="GO" id="GO:0005524">
    <property type="term" value="F:ATP binding"/>
    <property type="evidence" value="ECO:0007669"/>
    <property type="project" value="InterPro"/>
</dbReference>
<dbReference type="SMART" id="SM00487">
    <property type="entry name" value="DEXDc"/>
    <property type="match status" value="1"/>
</dbReference>
<feature type="domain" description="SWIM-type" evidence="3">
    <location>
        <begin position="58"/>
        <end position="103"/>
    </location>
</feature>
<evidence type="ECO:0000313" key="6">
    <source>
        <dbReference type="EMBL" id="QLY79774.1"/>
    </source>
</evidence>
<dbReference type="InterPro" id="IPR007527">
    <property type="entry name" value="Znf_SWIM"/>
</dbReference>
<name>A0A7D6ZXD8_9CLOT</name>
<dbReference type="CDD" id="cd18012">
    <property type="entry name" value="DEXQc_arch_SWI2_SNF2"/>
    <property type="match status" value="1"/>
</dbReference>
<dbReference type="Pfam" id="PF04434">
    <property type="entry name" value="SWIM"/>
    <property type="match status" value="1"/>
</dbReference>
<evidence type="ECO:0000259" key="5">
    <source>
        <dbReference type="PROSITE" id="PS51194"/>
    </source>
</evidence>
<evidence type="ECO:0000259" key="3">
    <source>
        <dbReference type="PROSITE" id="PS50966"/>
    </source>
</evidence>
<keyword evidence="6" id="KW-0347">Helicase</keyword>
<sequence length="1066" mass="124128">MSVGELIGILIDRTPTYSIKKATVVYNEGYIVNSAFESIDDGYLLRGEILSQDLISTYKSSITLNSVIWSVRDTSCTCKDFEKNSSKKSYRCKHINALLLSALFECDEEGNLEDPEENYERYLKEKSSTQEEFLLAFSEGIGRNIKEVVNLVPEFDIDSDYFTICFKIGREKLYVLKEIREFFNVFENQGEMNFGKEFTFDGKKHIFSEEYSRFLEFLITEVRSETSLMREQSSFRNSIIRGKHIILPISKLHEVLEILEGVKVFSRVSDDYYKLRNIFSKEVPLKFSIIESDENLIIEDKTYPKVLGSSFQVMVYEDDFYLPPYKQRSDYRYLRKKIDKSIEIDKKHKLKVLENIAPFLTRITSKVEIQEDIRRDIIEEDLKIDFYLDRDKYITVEVLFRYGEYIINPIDPKEYNKFIKRDSLKEKEVLEVLSSMDLRAKDRSFYLQGDEEKEFNFLKFGTNTLLTYGDVYYSDNIKNKGIIKEFNIKADIKEKINYFEFNYSVGNLSRKEIKRILDAIRKGKKFYKMAKGEFIDLENQELNKLLRLLDGIGMGGGIDELIEIPKNKALIIDALVKDNRVEFIEGLNFIEDMKGKITSLKDYKVEIPEGLNATLREYQKVGYRWMKSLEYLSFGGVLGDEMGLGKTLQAITFILSNKNTKTLIVAPTSLIYNWRDEFNKFAPQLKLEILSGLPEERENKLNNIEDVDVIITSYGTLRRDIQLYKEKKFNYFIIDEAQNIKNASSLNAKCVKEIKADLRFALTGTPMENSLVELWSIFDFLMPGYLYSEEKFKELFDKDEESIKKLSMYIKPFILRRKKKDVILELPDKIEKNIIVDMKDEQKKVYKAYVDDIREKMEEEIDRSGISVKLLSYLTRIRQISLDPSLIMADYDGGSGKLEALLEIVQQSIEEGHKILVFSQFTSMLKIISDELKDNKINHYYLDGSMKAKDRIDTVNKFNEDDTPVFLISLKAGGTGLNLTGADLVIHFDPWWNPAVEDQATDRAHRFGQKNIVEVIKLIAKDSVEEKIVRLQENKKELINKVLENGLDSGQILKSLTEKELLELFT</sequence>
<dbReference type="InterPro" id="IPR000330">
    <property type="entry name" value="SNF2_N"/>
</dbReference>
<protein>
    <submittedName>
        <fullName evidence="6">DEAD/DEAH box helicase</fullName>
    </submittedName>
</protein>
<dbReference type="InterPro" id="IPR013663">
    <property type="entry name" value="Helicase_SWF/SNF/SWI_bac"/>
</dbReference>
<dbReference type="Pfam" id="PF00271">
    <property type="entry name" value="Helicase_C"/>
    <property type="match status" value="1"/>
</dbReference>
<dbReference type="Gene3D" id="3.40.50.300">
    <property type="entry name" value="P-loop containing nucleotide triphosphate hydrolases"/>
    <property type="match status" value="1"/>
</dbReference>
<dbReference type="PROSITE" id="PS51194">
    <property type="entry name" value="HELICASE_CTER"/>
    <property type="match status" value="1"/>
</dbReference>
<organism evidence="6 7">
    <name type="scientific">Clostridium intestinale</name>
    <dbReference type="NCBI Taxonomy" id="36845"/>
    <lineage>
        <taxon>Bacteria</taxon>
        <taxon>Bacillati</taxon>
        <taxon>Bacillota</taxon>
        <taxon>Clostridia</taxon>
        <taxon>Eubacteriales</taxon>
        <taxon>Clostridiaceae</taxon>
        <taxon>Clostridium</taxon>
    </lineage>
</organism>
<dbReference type="GO" id="GO:0016787">
    <property type="term" value="F:hydrolase activity"/>
    <property type="evidence" value="ECO:0007669"/>
    <property type="project" value="UniProtKB-KW"/>
</dbReference>
<keyword evidence="2" id="KW-0479">Metal-binding</keyword>
<evidence type="ECO:0000256" key="2">
    <source>
        <dbReference type="PROSITE-ProRule" id="PRU00325"/>
    </source>
</evidence>
<dbReference type="KEGG" id="cint:HZF06_22595"/>
<dbReference type="CDD" id="cd18793">
    <property type="entry name" value="SF2_C_SNF"/>
    <property type="match status" value="1"/>
</dbReference>
<proteinExistence type="predicted"/>
<keyword evidence="2" id="KW-0862">Zinc</keyword>
<dbReference type="SUPFAM" id="SSF52540">
    <property type="entry name" value="P-loop containing nucleoside triphosphate hydrolases"/>
    <property type="match status" value="2"/>
</dbReference>
<dbReference type="InterPro" id="IPR014001">
    <property type="entry name" value="Helicase_ATP-bd"/>
</dbReference>
<dbReference type="RefSeq" id="WP_181601768.1">
    <property type="nucleotide sequence ID" value="NZ_CP059378.1"/>
</dbReference>
<dbReference type="InterPro" id="IPR038718">
    <property type="entry name" value="SNF2-like_sf"/>
</dbReference>
<dbReference type="InterPro" id="IPR001650">
    <property type="entry name" value="Helicase_C-like"/>
</dbReference>
<keyword evidence="2" id="KW-0863">Zinc-finger</keyword>
<feature type="domain" description="Helicase ATP-binding" evidence="4">
    <location>
        <begin position="627"/>
        <end position="784"/>
    </location>
</feature>
<dbReference type="EMBL" id="CP059378">
    <property type="protein sequence ID" value="QLY79774.1"/>
    <property type="molecule type" value="Genomic_DNA"/>
</dbReference>
<dbReference type="PROSITE" id="PS50966">
    <property type="entry name" value="ZF_SWIM"/>
    <property type="match status" value="1"/>
</dbReference>
<gene>
    <name evidence="6" type="ORF">HZF06_22595</name>
</gene>
<dbReference type="GO" id="GO:0008270">
    <property type="term" value="F:zinc ion binding"/>
    <property type="evidence" value="ECO:0007669"/>
    <property type="project" value="UniProtKB-KW"/>
</dbReference>
<dbReference type="PANTHER" id="PTHR10799">
    <property type="entry name" value="SNF2/RAD54 HELICASE FAMILY"/>
    <property type="match status" value="1"/>
</dbReference>
<reference evidence="6 7" key="1">
    <citation type="submission" date="2020-07" db="EMBL/GenBank/DDBJ databases">
        <title>Electron transfer.</title>
        <authorList>
            <person name="Huang L."/>
            <person name="Liu X."/>
            <person name="Zhou S."/>
        </authorList>
    </citation>
    <scope>NUCLEOTIDE SEQUENCE [LARGE SCALE GENOMIC DNA]</scope>
    <source>
        <strain evidence="6 7">Lx1</strain>
    </source>
</reference>
<keyword evidence="1" id="KW-0378">Hydrolase</keyword>
<dbReference type="PROSITE" id="PS51192">
    <property type="entry name" value="HELICASE_ATP_BIND_1"/>
    <property type="match status" value="1"/>
</dbReference>
<evidence type="ECO:0000259" key="4">
    <source>
        <dbReference type="PROSITE" id="PS51192"/>
    </source>
</evidence>
<dbReference type="Pfam" id="PF08455">
    <property type="entry name" value="SNF2_assoc"/>
    <property type="match status" value="1"/>
</dbReference>
<evidence type="ECO:0000313" key="7">
    <source>
        <dbReference type="Proteomes" id="UP000512286"/>
    </source>
</evidence>
<dbReference type="Proteomes" id="UP000512286">
    <property type="component" value="Chromosome"/>
</dbReference>
<feature type="domain" description="Helicase C-terminal" evidence="5">
    <location>
        <begin position="897"/>
        <end position="1061"/>
    </location>
</feature>
<evidence type="ECO:0000256" key="1">
    <source>
        <dbReference type="ARBA" id="ARBA00022801"/>
    </source>
</evidence>
<dbReference type="InterPro" id="IPR049730">
    <property type="entry name" value="SNF2/RAD54-like_C"/>
</dbReference>
<keyword evidence="6" id="KW-0067">ATP-binding</keyword>
<keyword evidence="6" id="KW-0547">Nucleotide-binding</keyword>
<accession>A0A7D6ZXD8</accession>
<dbReference type="Gene3D" id="3.40.50.10810">
    <property type="entry name" value="Tandem AAA-ATPase domain"/>
    <property type="match status" value="1"/>
</dbReference>
<dbReference type="GO" id="GO:0004386">
    <property type="term" value="F:helicase activity"/>
    <property type="evidence" value="ECO:0007669"/>
    <property type="project" value="UniProtKB-KW"/>
</dbReference>
<dbReference type="SMART" id="SM00490">
    <property type="entry name" value="HELICc"/>
    <property type="match status" value="1"/>
</dbReference>
<dbReference type="AlphaFoldDB" id="A0A7D6ZXD8"/>